<dbReference type="InterPro" id="IPR056594">
    <property type="entry name" value="AT5G49610-like_b-prop"/>
</dbReference>
<organism evidence="3 4">
    <name type="scientific">Panicum virgatum</name>
    <name type="common">Blackwell switchgrass</name>
    <dbReference type="NCBI Taxonomy" id="38727"/>
    <lineage>
        <taxon>Eukaryota</taxon>
        <taxon>Viridiplantae</taxon>
        <taxon>Streptophyta</taxon>
        <taxon>Embryophyta</taxon>
        <taxon>Tracheophyta</taxon>
        <taxon>Spermatophyta</taxon>
        <taxon>Magnoliopsida</taxon>
        <taxon>Liliopsida</taxon>
        <taxon>Poales</taxon>
        <taxon>Poaceae</taxon>
        <taxon>PACMAD clade</taxon>
        <taxon>Panicoideae</taxon>
        <taxon>Panicodae</taxon>
        <taxon>Paniceae</taxon>
        <taxon>Panicinae</taxon>
        <taxon>Panicum</taxon>
        <taxon>Panicum sect. Hiantes</taxon>
    </lineage>
</organism>
<dbReference type="EMBL" id="CM029045">
    <property type="protein sequence ID" value="KAG2594887.1"/>
    <property type="molecule type" value="Genomic_DNA"/>
</dbReference>
<proteinExistence type="predicted"/>
<gene>
    <name evidence="3" type="ORF">PVAP13_5KG024100</name>
</gene>
<reference evidence="3" key="1">
    <citation type="submission" date="2020-05" db="EMBL/GenBank/DDBJ databases">
        <title>WGS assembly of Panicum virgatum.</title>
        <authorList>
            <person name="Lovell J.T."/>
            <person name="Jenkins J."/>
            <person name="Shu S."/>
            <person name="Juenger T.E."/>
            <person name="Schmutz J."/>
        </authorList>
    </citation>
    <scope>NUCLEOTIDE SEQUENCE</scope>
    <source>
        <strain evidence="3">AP13</strain>
    </source>
</reference>
<name>A0A8T0S9H5_PANVG</name>
<dbReference type="Proteomes" id="UP000823388">
    <property type="component" value="Chromosome 5K"/>
</dbReference>
<dbReference type="SUPFAM" id="SSF81383">
    <property type="entry name" value="F-box domain"/>
    <property type="match status" value="1"/>
</dbReference>
<dbReference type="AlphaFoldDB" id="A0A8T0S9H5"/>
<dbReference type="OrthoDB" id="10386112at2759"/>
<protein>
    <recommendedName>
        <fullName evidence="2">F-box protein AT5G49610-like beta-propeller domain-containing protein</fullName>
    </recommendedName>
</protein>
<keyword evidence="4" id="KW-1185">Reference proteome</keyword>
<evidence type="ECO:0000259" key="2">
    <source>
        <dbReference type="Pfam" id="PF23635"/>
    </source>
</evidence>
<dbReference type="InterPro" id="IPR036047">
    <property type="entry name" value="F-box-like_dom_sf"/>
</dbReference>
<sequence length="475" mass="52374">MAPATELSDDLAEEILLRFPPDDPARLARAALACRRACRLVADPGFRRRFREFHGAPPMLGFFRNTTRARFVRRPWSFVMGREQDLEGPLVVARFVPTSSSCLARTDLRDWRVVDARHGRVLLHWGNSRRLAVWDPMTCEKRGLPIMPVSLCPDNWNAAVFCATAGCNHLDCHGNRFTVVFLVIKEMKVFDYVFSTEDVVWSCPPNPGSQRHDGHLPLEPSALVGNALYFVLQPDNRILEYNVGTREMTVIRLPSGCFSEQRIVLMTTEDGGLGVATVRQSKLCLWSREIGSTSEKDAGWAQRRVIDLKTLPIRSLSTSPVVAGYASGINVIFVRTCDVLFMIDLKSSRVKKVCREVTGASSVFPYMSFYYPVLGGVSTGDGSRGASSARPCHCGLAFGPVAQGGDEDSDIGGCEHSHDHGIDDDDNESETTMSDADDDDDNEAMEGDEDDEDGVEAYLTSLLFLLLAASGGELP</sequence>
<dbReference type="Pfam" id="PF23635">
    <property type="entry name" value="Beta-prop_AT5G49610-like"/>
    <property type="match status" value="1"/>
</dbReference>
<feature type="region of interest" description="Disordered" evidence="1">
    <location>
        <begin position="406"/>
        <end position="453"/>
    </location>
</feature>
<evidence type="ECO:0000313" key="4">
    <source>
        <dbReference type="Proteomes" id="UP000823388"/>
    </source>
</evidence>
<feature type="domain" description="F-box protein AT5G49610-like beta-propeller" evidence="2">
    <location>
        <begin position="113"/>
        <end position="373"/>
    </location>
</feature>
<feature type="compositionally biased region" description="Acidic residues" evidence="1">
    <location>
        <begin position="422"/>
        <end position="453"/>
    </location>
</feature>
<evidence type="ECO:0000313" key="3">
    <source>
        <dbReference type="EMBL" id="KAG2594887.1"/>
    </source>
</evidence>
<comment type="caution">
    <text evidence="3">The sequence shown here is derived from an EMBL/GenBank/DDBJ whole genome shotgun (WGS) entry which is preliminary data.</text>
</comment>
<dbReference type="PANTHER" id="PTHR32133">
    <property type="entry name" value="OS07G0120400 PROTEIN"/>
    <property type="match status" value="1"/>
</dbReference>
<evidence type="ECO:0000256" key="1">
    <source>
        <dbReference type="SAM" id="MobiDB-lite"/>
    </source>
</evidence>
<dbReference type="PANTHER" id="PTHR32133:SF379">
    <property type="entry name" value="F-BOX DOMAIN-CONTAINING PROTEIN"/>
    <property type="match status" value="1"/>
</dbReference>
<accession>A0A8T0S9H5</accession>